<keyword evidence="6" id="KW-1185">Reference proteome</keyword>
<accession>A0A8H6JLT0</accession>
<evidence type="ECO:0000256" key="4">
    <source>
        <dbReference type="ARBA" id="ARBA00022737"/>
    </source>
</evidence>
<dbReference type="PANTHER" id="PTHR11129">
    <property type="entry name" value="PROTEIN FARNESYLTRANSFERASE ALPHA SUBUNIT/RAB GERANYLGERANYL TRANSFERASE ALPHA SUBUNIT"/>
    <property type="match status" value="1"/>
</dbReference>
<gene>
    <name evidence="5" type="ORF">CSOJ01_03761</name>
</gene>
<dbReference type="GO" id="GO:0008318">
    <property type="term" value="F:protein prenyltransferase activity"/>
    <property type="evidence" value="ECO:0007669"/>
    <property type="project" value="InterPro"/>
</dbReference>
<evidence type="ECO:0000313" key="5">
    <source>
        <dbReference type="EMBL" id="KAF6814931.1"/>
    </source>
</evidence>
<evidence type="ECO:0000313" key="6">
    <source>
        <dbReference type="Proteomes" id="UP000652219"/>
    </source>
</evidence>
<protein>
    <recommendedName>
        <fullName evidence="7">Protein prenyltransferase</fullName>
    </recommendedName>
</protein>
<sequence>MSRALDKHVIAAFKQGDHEKIFQAVSGLLVQQEDDRLLEIEILGRSHPIGPHENYLRDDNAVAIPKLRLVQAFLVARSILQAHLEGGPVESNRLRLATCALLLMDPEHLTAANTRKRLLQNELSATSDPSSVLRREKWFVDSLLTSRLHRHTKSPTLWSHRRWLAGQMRTANVTIAIPQDVENVIMIAAERHPRNYYAWTHARWLTKTFRATCMGEELMSLILGVKKWCFRHHTDVSGWSFLVFLLAESQAEGDCQAHRLVFKETLDLADSLRWANESVWWFLRTTASCAALSPTGREDFNKTQEKLAATIPQGSVETKVLQTAREWCELYGR</sequence>
<dbReference type="GO" id="GO:0005737">
    <property type="term" value="C:cytoplasm"/>
    <property type="evidence" value="ECO:0007669"/>
    <property type="project" value="TreeGrafter"/>
</dbReference>
<reference evidence="5 6" key="1">
    <citation type="journal article" date="2020" name="Phytopathology">
        <title>Genome Sequence Resources of Colletotrichum truncatum, C. plurivorum, C. musicola, and C. sojae: Four Species Pathogenic to Soybean (Glycine max).</title>
        <authorList>
            <person name="Rogerio F."/>
            <person name="Boufleur T.R."/>
            <person name="Ciampi-Guillardi M."/>
            <person name="Sukno S.A."/>
            <person name="Thon M.R."/>
            <person name="Massola Junior N.S."/>
            <person name="Baroncelli R."/>
        </authorList>
    </citation>
    <scope>NUCLEOTIDE SEQUENCE [LARGE SCALE GENOMIC DNA]</scope>
    <source>
        <strain evidence="5 6">LFN0009</strain>
    </source>
</reference>
<organism evidence="5 6">
    <name type="scientific">Colletotrichum sojae</name>
    <dbReference type="NCBI Taxonomy" id="2175907"/>
    <lineage>
        <taxon>Eukaryota</taxon>
        <taxon>Fungi</taxon>
        <taxon>Dikarya</taxon>
        <taxon>Ascomycota</taxon>
        <taxon>Pezizomycotina</taxon>
        <taxon>Sordariomycetes</taxon>
        <taxon>Hypocreomycetidae</taxon>
        <taxon>Glomerellales</taxon>
        <taxon>Glomerellaceae</taxon>
        <taxon>Colletotrichum</taxon>
        <taxon>Colletotrichum orchidearum species complex</taxon>
    </lineage>
</organism>
<name>A0A8H6JLT0_9PEZI</name>
<comment type="similarity">
    <text evidence="1">Belongs to the protein prenyltransferase subunit alpha family.</text>
</comment>
<evidence type="ECO:0000256" key="1">
    <source>
        <dbReference type="ARBA" id="ARBA00006734"/>
    </source>
</evidence>
<keyword evidence="3" id="KW-0808">Transferase</keyword>
<dbReference type="SUPFAM" id="SSF48439">
    <property type="entry name" value="Protein prenylyltransferase"/>
    <property type="match status" value="1"/>
</dbReference>
<evidence type="ECO:0008006" key="7">
    <source>
        <dbReference type="Google" id="ProtNLM"/>
    </source>
</evidence>
<dbReference type="PANTHER" id="PTHR11129:SF3">
    <property type="entry name" value="PROTEIN PRENYLTRANSFERASE ALPHA SUBUNIT REPEAT-CONTAINING PROTEIN 1"/>
    <property type="match status" value="1"/>
</dbReference>
<dbReference type="Gene3D" id="1.25.40.120">
    <property type="entry name" value="Protein prenylyltransferase"/>
    <property type="match status" value="1"/>
</dbReference>
<comment type="caution">
    <text evidence="5">The sequence shown here is derived from an EMBL/GenBank/DDBJ whole genome shotgun (WGS) entry which is preliminary data.</text>
</comment>
<dbReference type="Pfam" id="PF01239">
    <property type="entry name" value="PPTA"/>
    <property type="match status" value="1"/>
</dbReference>
<dbReference type="EMBL" id="WIGN01000039">
    <property type="protein sequence ID" value="KAF6814931.1"/>
    <property type="molecule type" value="Genomic_DNA"/>
</dbReference>
<dbReference type="AlphaFoldDB" id="A0A8H6JLT0"/>
<keyword evidence="2" id="KW-0637">Prenyltransferase</keyword>
<keyword evidence="4" id="KW-0677">Repeat</keyword>
<evidence type="ECO:0000256" key="2">
    <source>
        <dbReference type="ARBA" id="ARBA00022602"/>
    </source>
</evidence>
<proteinExistence type="inferred from homology"/>
<evidence type="ECO:0000256" key="3">
    <source>
        <dbReference type="ARBA" id="ARBA00022679"/>
    </source>
</evidence>
<dbReference type="Proteomes" id="UP000652219">
    <property type="component" value="Unassembled WGS sequence"/>
</dbReference>
<dbReference type="InterPro" id="IPR002088">
    <property type="entry name" value="Prenyl_trans_a"/>
</dbReference>